<comment type="caution">
    <text evidence="1">The sequence shown here is derived from an EMBL/GenBank/DDBJ whole genome shotgun (WGS) entry which is preliminary data.</text>
</comment>
<proteinExistence type="predicted"/>
<protein>
    <submittedName>
        <fullName evidence="1">Uncharacterized protein</fullName>
    </submittedName>
</protein>
<sequence length="127" mass="13900">MHGFGSGGKEHARDSSTGIAANECFVDNYYAGFSQVSFQYSVLLRNAGLSLVGRADERSLKKRRGDHFTTLGEQPVFRERCVQAIGERTTCTRLGGNECAGRICFSLQSLRNNPTQGSTDIVPGFEM</sequence>
<gene>
    <name evidence="1" type="ORF">GCM10010987_64050</name>
</gene>
<reference evidence="1" key="2">
    <citation type="submission" date="2022-12" db="EMBL/GenBank/DDBJ databases">
        <authorList>
            <person name="Sun Q."/>
            <person name="Zhou Y."/>
        </authorList>
    </citation>
    <scope>NUCLEOTIDE SEQUENCE</scope>
    <source>
        <strain evidence="1">CGMCC 1.15034</strain>
    </source>
</reference>
<accession>A0AA88BC96</accession>
<organism evidence="1 2">
    <name type="scientific">Bradyrhizobium guangdongense</name>
    <dbReference type="NCBI Taxonomy" id="1325090"/>
    <lineage>
        <taxon>Bacteria</taxon>
        <taxon>Pseudomonadati</taxon>
        <taxon>Pseudomonadota</taxon>
        <taxon>Alphaproteobacteria</taxon>
        <taxon>Hyphomicrobiales</taxon>
        <taxon>Nitrobacteraceae</taxon>
        <taxon>Bradyrhizobium</taxon>
    </lineage>
</organism>
<dbReference type="EMBL" id="BMHC01000020">
    <property type="protein sequence ID" value="GGI31363.1"/>
    <property type="molecule type" value="Genomic_DNA"/>
</dbReference>
<evidence type="ECO:0000313" key="1">
    <source>
        <dbReference type="EMBL" id="GGI31363.1"/>
    </source>
</evidence>
<name>A0AA88BC96_9BRAD</name>
<dbReference type="Proteomes" id="UP000625079">
    <property type="component" value="Unassembled WGS sequence"/>
</dbReference>
<evidence type="ECO:0000313" key="2">
    <source>
        <dbReference type="Proteomes" id="UP000625079"/>
    </source>
</evidence>
<reference evidence="1" key="1">
    <citation type="journal article" date="2014" name="Int. J. Syst. Evol. Microbiol.">
        <title>Complete genome sequence of Corynebacterium casei LMG S-19264T (=DSM 44701T), isolated from a smear-ripened cheese.</title>
        <authorList>
            <consortium name="US DOE Joint Genome Institute (JGI-PGF)"/>
            <person name="Walter F."/>
            <person name="Albersmeier A."/>
            <person name="Kalinowski J."/>
            <person name="Ruckert C."/>
        </authorList>
    </citation>
    <scope>NUCLEOTIDE SEQUENCE</scope>
    <source>
        <strain evidence="1">CGMCC 1.15034</strain>
    </source>
</reference>
<dbReference type="AlphaFoldDB" id="A0AA88BC96"/>